<name>A0A1E5XHQ5_9HYPH</name>
<feature type="domain" description="NAD-dependent epimerase/dehydratase" evidence="4">
    <location>
        <begin position="4"/>
        <end position="163"/>
    </location>
</feature>
<dbReference type="SUPFAM" id="SSF51735">
    <property type="entry name" value="NAD(P)-binding Rossmann-fold domains"/>
    <property type="match status" value="1"/>
</dbReference>
<evidence type="ECO:0000313" key="6">
    <source>
        <dbReference type="Proteomes" id="UP000095463"/>
    </source>
</evidence>
<dbReference type="InterPro" id="IPR001509">
    <property type="entry name" value="Epimerase_deHydtase"/>
</dbReference>
<keyword evidence="2" id="KW-0560">Oxidoreductase</keyword>
<comment type="similarity">
    <text evidence="1">Belongs to the NAD(P)-dependent epimerase/dehydratase family.</text>
</comment>
<dbReference type="Proteomes" id="UP000095463">
    <property type="component" value="Unassembled WGS sequence"/>
</dbReference>
<evidence type="ECO:0000259" key="4">
    <source>
        <dbReference type="Pfam" id="PF01370"/>
    </source>
</evidence>
<keyword evidence="3" id="KW-0520">NAD</keyword>
<reference evidence="5 6" key="1">
    <citation type="journal article" date="2015" name="Genome Announc.">
        <title>Genome Assemblies of Three Soil-Associated Devosia species: D. insulae, D. limi, and D. soli.</title>
        <authorList>
            <person name="Hassan Y.I."/>
            <person name="Lepp D."/>
            <person name="Zhou T."/>
        </authorList>
    </citation>
    <scope>NUCLEOTIDE SEQUENCE [LARGE SCALE GENOMIC DNA]</scope>
    <source>
        <strain evidence="5 6">DS-56</strain>
    </source>
</reference>
<dbReference type="EMBL" id="LAJE02000399">
    <property type="protein sequence ID" value="OEO28116.1"/>
    <property type="molecule type" value="Genomic_DNA"/>
</dbReference>
<dbReference type="PANTHER" id="PTHR43103">
    <property type="entry name" value="NUCLEOSIDE-DIPHOSPHATE-SUGAR EPIMERASE"/>
    <property type="match status" value="1"/>
</dbReference>
<evidence type="ECO:0000256" key="3">
    <source>
        <dbReference type="ARBA" id="ARBA00023027"/>
    </source>
</evidence>
<evidence type="ECO:0000313" key="5">
    <source>
        <dbReference type="EMBL" id="OEO28116.1"/>
    </source>
</evidence>
<dbReference type="GO" id="GO:0016491">
    <property type="term" value="F:oxidoreductase activity"/>
    <property type="evidence" value="ECO:0007669"/>
    <property type="project" value="UniProtKB-KW"/>
</dbReference>
<dbReference type="InterPro" id="IPR020904">
    <property type="entry name" value="Sc_DH/Rdtase_CS"/>
</dbReference>
<dbReference type="Gene3D" id="3.40.50.720">
    <property type="entry name" value="NAD(P)-binding Rossmann-like Domain"/>
    <property type="match status" value="1"/>
</dbReference>
<dbReference type="Pfam" id="PF01370">
    <property type="entry name" value="Epimerase"/>
    <property type="match status" value="1"/>
</dbReference>
<dbReference type="OrthoDB" id="8770295at2"/>
<proteinExistence type="inferred from homology"/>
<evidence type="ECO:0000256" key="1">
    <source>
        <dbReference type="ARBA" id="ARBA00007637"/>
    </source>
</evidence>
<comment type="caution">
    <text evidence="5">The sequence shown here is derived from an EMBL/GenBank/DDBJ whole genome shotgun (WGS) entry which is preliminary data.</text>
</comment>
<organism evidence="5 6">
    <name type="scientific">Devosia insulae DS-56</name>
    <dbReference type="NCBI Taxonomy" id="1116389"/>
    <lineage>
        <taxon>Bacteria</taxon>
        <taxon>Pseudomonadati</taxon>
        <taxon>Pseudomonadota</taxon>
        <taxon>Alphaproteobacteria</taxon>
        <taxon>Hyphomicrobiales</taxon>
        <taxon>Devosiaceae</taxon>
        <taxon>Devosia</taxon>
    </lineage>
</organism>
<dbReference type="AlphaFoldDB" id="A0A1E5XHQ5"/>
<dbReference type="PROSITE" id="PS00061">
    <property type="entry name" value="ADH_SHORT"/>
    <property type="match status" value="1"/>
</dbReference>
<sequence>MPNILLTGAAGRLGTHFRSRFAEAGRAVLATDIAAPADGGSVVLADLADRAAIDDLMQQDISAVVHLGGMANEKPWQAILDANIAGTYNIFESARKAGVKRVIYASSYHVLGMHEVAAAPLDRHAEVRPDSLYAVSKLFGENLSRLYHDKFGIGCLNIRICAANNPGSQRDIRIWCDRDDLWRLVLAGLDAPELGYRTVFGISDNAGAWYVNEADQTLGWTPEHGSGELPVPAGGWPAPDPEVAVLQGGGFAVRGHFED</sequence>
<dbReference type="InterPro" id="IPR036291">
    <property type="entry name" value="NAD(P)-bd_dom_sf"/>
</dbReference>
<protein>
    <recommendedName>
        <fullName evidence="4">NAD-dependent epimerase/dehydratase domain-containing protein</fullName>
    </recommendedName>
</protein>
<keyword evidence="6" id="KW-1185">Reference proteome</keyword>
<accession>A0A1E5XHQ5</accession>
<dbReference type="PANTHER" id="PTHR43103:SF5">
    <property type="entry name" value="4-EPIMERASE, PUTATIVE (AFU_ORTHOLOGUE AFUA_7G00360)-RELATED"/>
    <property type="match status" value="1"/>
</dbReference>
<gene>
    <name evidence="5" type="ORF">VW23_006325</name>
</gene>
<evidence type="ECO:0000256" key="2">
    <source>
        <dbReference type="ARBA" id="ARBA00023002"/>
    </source>
</evidence>